<comment type="caution">
    <text evidence="3">The sequence shown here is derived from an EMBL/GenBank/DDBJ whole genome shotgun (WGS) entry which is preliminary data.</text>
</comment>
<keyword evidence="2" id="KW-1133">Transmembrane helix</keyword>
<feature type="transmembrane region" description="Helical" evidence="2">
    <location>
        <begin position="70"/>
        <end position="87"/>
    </location>
</feature>
<dbReference type="EMBL" id="JBIAZU010000004">
    <property type="protein sequence ID" value="MFF5292733.1"/>
    <property type="molecule type" value="Genomic_DNA"/>
</dbReference>
<dbReference type="PRINTS" id="PR01217">
    <property type="entry name" value="PRICHEXTENSN"/>
</dbReference>
<proteinExistence type="predicted"/>
<feature type="transmembrane region" description="Helical" evidence="2">
    <location>
        <begin position="42"/>
        <end position="64"/>
    </location>
</feature>
<feature type="compositionally biased region" description="Low complexity" evidence="1">
    <location>
        <begin position="137"/>
        <end position="161"/>
    </location>
</feature>
<keyword evidence="2" id="KW-0812">Transmembrane</keyword>
<gene>
    <name evidence="3" type="ORF">ACFY35_25095</name>
</gene>
<evidence type="ECO:0000313" key="4">
    <source>
        <dbReference type="Proteomes" id="UP001602245"/>
    </source>
</evidence>
<dbReference type="RefSeq" id="WP_026206610.1">
    <property type="nucleotide sequence ID" value="NZ_JBIAZU010000004.1"/>
</dbReference>
<keyword evidence="4" id="KW-1185">Reference proteome</keyword>
<name>A0ABW6WIA3_9ACTN</name>
<dbReference type="Proteomes" id="UP001602245">
    <property type="component" value="Unassembled WGS sequence"/>
</dbReference>
<evidence type="ECO:0000313" key="3">
    <source>
        <dbReference type="EMBL" id="MFF5292733.1"/>
    </source>
</evidence>
<protein>
    <submittedName>
        <fullName evidence="3">Uncharacterized protein</fullName>
    </submittedName>
</protein>
<evidence type="ECO:0000256" key="1">
    <source>
        <dbReference type="SAM" id="MobiDB-lite"/>
    </source>
</evidence>
<evidence type="ECO:0000256" key="2">
    <source>
        <dbReference type="SAM" id="Phobius"/>
    </source>
</evidence>
<accession>A0ABW6WIA3</accession>
<reference evidence="3 4" key="1">
    <citation type="submission" date="2024-10" db="EMBL/GenBank/DDBJ databases">
        <title>The Natural Products Discovery Center: Release of the First 8490 Sequenced Strains for Exploring Actinobacteria Biosynthetic Diversity.</title>
        <authorList>
            <person name="Kalkreuter E."/>
            <person name="Kautsar S.A."/>
            <person name="Yang D."/>
            <person name="Bader C.D."/>
            <person name="Teijaro C.N."/>
            <person name="Fluegel L."/>
            <person name="Davis C.M."/>
            <person name="Simpson J.R."/>
            <person name="Lauterbach L."/>
            <person name="Steele A.D."/>
            <person name="Gui C."/>
            <person name="Meng S."/>
            <person name="Li G."/>
            <person name="Viehrig K."/>
            <person name="Ye F."/>
            <person name="Su P."/>
            <person name="Kiefer A.F."/>
            <person name="Nichols A."/>
            <person name="Cepeda A.J."/>
            <person name="Yan W."/>
            <person name="Fan B."/>
            <person name="Jiang Y."/>
            <person name="Adhikari A."/>
            <person name="Zheng C.-J."/>
            <person name="Schuster L."/>
            <person name="Cowan T.M."/>
            <person name="Smanski M.J."/>
            <person name="Chevrette M.G."/>
            <person name="De Carvalho L.P.S."/>
            <person name="Shen B."/>
        </authorList>
    </citation>
    <scope>NUCLEOTIDE SEQUENCE [LARGE SCALE GENOMIC DNA]</scope>
    <source>
        <strain evidence="3 4">NPDC000087</strain>
    </source>
</reference>
<sequence>MSAHGIQAWQLSLIVTLLIVAIEPLVHLLLTRRPNLAISRWFRTTALALLLVLTVVVAVAALGPDLADKLSSVAAGAVAVVAFVLALRSYQSQDAPPSGTGAPDPPEAASPSTDQPPVAPPPATSAIDPAPEPPSAIAPAPSVSALSGPAPTGPALTGPAPTDAPPPDPAPGGPPPRPGGPNVPPAPRQPFLSVLVSRWLAGRKTPRR</sequence>
<feature type="compositionally biased region" description="Pro residues" evidence="1">
    <location>
        <begin position="162"/>
        <end position="188"/>
    </location>
</feature>
<feature type="transmembrane region" description="Helical" evidence="2">
    <location>
        <begin position="6"/>
        <end position="30"/>
    </location>
</feature>
<keyword evidence="2" id="KW-0472">Membrane</keyword>
<feature type="region of interest" description="Disordered" evidence="1">
    <location>
        <begin position="93"/>
        <end position="208"/>
    </location>
</feature>
<organism evidence="3 4">
    <name type="scientific">Paractinoplanes globisporus</name>
    <dbReference type="NCBI Taxonomy" id="113565"/>
    <lineage>
        <taxon>Bacteria</taxon>
        <taxon>Bacillati</taxon>
        <taxon>Actinomycetota</taxon>
        <taxon>Actinomycetes</taxon>
        <taxon>Micromonosporales</taxon>
        <taxon>Micromonosporaceae</taxon>
        <taxon>Paractinoplanes</taxon>
    </lineage>
</organism>